<protein>
    <submittedName>
        <fullName evidence="2">GDP/UDP-N,N'-diacetylbacillosamine 2-epimerase (Hydrolysing)</fullName>
    </submittedName>
</protein>
<dbReference type="Pfam" id="PF02350">
    <property type="entry name" value="Epimerase_2"/>
    <property type="match status" value="1"/>
</dbReference>
<dbReference type="NCBIfam" id="TIGR03568">
    <property type="entry name" value="NeuC_NnaA"/>
    <property type="match status" value="1"/>
</dbReference>
<dbReference type="PANTHER" id="PTHR43174:SF3">
    <property type="entry name" value="UDP-N-ACETYLGLUCOSAMINE 2-EPIMERASE"/>
    <property type="match status" value="1"/>
</dbReference>
<name>A0A1I1A0S7_9BACT</name>
<dbReference type="STRING" id="237018.SAMN04489723_10716"/>
<organism evidence="2 3">
    <name type="scientific">Algoriphagus aquimarinus</name>
    <dbReference type="NCBI Taxonomy" id="237018"/>
    <lineage>
        <taxon>Bacteria</taxon>
        <taxon>Pseudomonadati</taxon>
        <taxon>Bacteroidota</taxon>
        <taxon>Cytophagia</taxon>
        <taxon>Cytophagales</taxon>
        <taxon>Cyclobacteriaceae</taxon>
        <taxon>Algoriphagus</taxon>
    </lineage>
</organism>
<sequence length="380" mass="42158">MKVFVLIERRADYSRYKPILERMTADSFFEIYLVVTGICLLDLHGKDVNYIEDDGFTINAKIPMFDSNAPDSGAEMVRSMARVLTGVTYELEKSKPDLVLSGFDIGGNFAVTVAAAHMNIPVAHIQGGEVTGSIDESIRHAMTKFSHIHFPATEDAEKRLIRLGENPKDIHVVGCPSIDVLVNTPTMDASELEKEFGLDFSKPFVLVIQHPVTTEAMSSIDQIRETLKALRNIDAQVVFLLPNNDAGHAKIIEEIKSSGFKWIPSLPTLKFVNLYRNAWALVGNSSSGIHETPTLKIPAINIGNRQMGRERASNVLDVPNDAAQIEKAIQKALFDDEFRKEVSEIKNPYGEGNSAKQIVDILKNIDLSSVSIQKIFYEGK</sequence>
<dbReference type="InterPro" id="IPR020004">
    <property type="entry name" value="UDP-GlcNAc_Epase"/>
</dbReference>
<dbReference type="OrthoDB" id="9803238at2"/>
<proteinExistence type="predicted"/>
<dbReference type="Gene3D" id="3.40.50.2000">
    <property type="entry name" value="Glycogen Phosphorylase B"/>
    <property type="match status" value="2"/>
</dbReference>
<dbReference type="PANTHER" id="PTHR43174">
    <property type="entry name" value="UDP-N-ACETYLGLUCOSAMINE 2-EPIMERASE"/>
    <property type="match status" value="1"/>
</dbReference>
<evidence type="ECO:0000313" key="2">
    <source>
        <dbReference type="EMBL" id="SFB30220.1"/>
    </source>
</evidence>
<feature type="domain" description="UDP-N-acetylglucosamine 2-epimerase" evidence="1">
    <location>
        <begin position="23"/>
        <end position="363"/>
    </location>
</feature>
<dbReference type="InterPro" id="IPR003331">
    <property type="entry name" value="UDP_GlcNAc_Epimerase_2_dom"/>
</dbReference>
<evidence type="ECO:0000259" key="1">
    <source>
        <dbReference type="Pfam" id="PF02350"/>
    </source>
</evidence>
<accession>A0A1I1A0S7</accession>
<dbReference type="GO" id="GO:0004553">
    <property type="term" value="F:hydrolase activity, hydrolyzing O-glycosyl compounds"/>
    <property type="evidence" value="ECO:0007669"/>
    <property type="project" value="InterPro"/>
</dbReference>
<dbReference type="SUPFAM" id="SSF53756">
    <property type="entry name" value="UDP-Glycosyltransferase/glycogen phosphorylase"/>
    <property type="match status" value="1"/>
</dbReference>
<keyword evidence="3" id="KW-1185">Reference proteome</keyword>
<dbReference type="AlphaFoldDB" id="A0A1I1A0S7"/>
<gene>
    <name evidence="2" type="ORF">SAMN04489723_10716</name>
</gene>
<dbReference type="EMBL" id="FOKK01000007">
    <property type="protein sequence ID" value="SFB30220.1"/>
    <property type="molecule type" value="Genomic_DNA"/>
</dbReference>
<reference evidence="2 3" key="1">
    <citation type="submission" date="2016-10" db="EMBL/GenBank/DDBJ databases">
        <authorList>
            <person name="de Groot N.N."/>
        </authorList>
    </citation>
    <scope>NUCLEOTIDE SEQUENCE [LARGE SCALE GENOMIC DNA]</scope>
    <source>
        <strain evidence="2 3">DSM 23399</strain>
    </source>
</reference>
<dbReference type="InterPro" id="IPR029767">
    <property type="entry name" value="WecB-like"/>
</dbReference>
<dbReference type="RefSeq" id="WP_092897135.1">
    <property type="nucleotide sequence ID" value="NZ_FOKK01000007.1"/>
</dbReference>
<evidence type="ECO:0000313" key="3">
    <source>
        <dbReference type="Proteomes" id="UP000198790"/>
    </source>
</evidence>
<dbReference type="GO" id="GO:0006047">
    <property type="term" value="P:UDP-N-acetylglucosamine metabolic process"/>
    <property type="evidence" value="ECO:0007669"/>
    <property type="project" value="InterPro"/>
</dbReference>
<dbReference type="Proteomes" id="UP000198790">
    <property type="component" value="Unassembled WGS sequence"/>
</dbReference>